<proteinExistence type="predicted"/>
<reference evidence="2" key="1">
    <citation type="journal article" date="2005" name="Nature">
        <title>The map-based sequence of the rice genome.</title>
        <authorList>
            <consortium name="International rice genome sequencing project (IRGSP)"/>
            <person name="Matsumoto T."/>
            <person name="Wu J."/>
            <person name="Kanamori H."/>
            <person name="Katayose Y."/>
            <person name="Fujisawa M."/>
            <person name="Namiki N."/>
            <person name="Mizuno H."/>
            <person name="Yamamoto K."/>
            <person name="Antonio B.A."/>
            <person name="Baba T."/>
            <person name="Sakata K."/>
            <person name="Nagamura Y."/>
            <person name="Aoki H."/>
            <person name="Arikawa K."/>
            <person name="Arita K."/>
            <person name="Bito T."/>
            <person name="Chiden Y."/>
            <person name="Fujitsuka N."/>
            <person name="Fukunaka R."/>
            <person name="Hamada M."/>
            <person name="Harada C."/>
            <person name="Hayashi A."/>
            <person name="Hijishita S."/>
            <person name="Honda M."/>
            <person name="Hosokawa S."/>
            <person name="Ichikawa Y."/>
            <person name="Idonuma A."/>
            <person name="Iijima M."/>
            <person name="Ikeda M."/>
            <person name="Ikeno M."/>
            <person name="Ito K."/>
            <person name="Ito S."/>
            <person name="Ito T."/>
            <person name="Ito Y."/>
            <person name="Ito Y."/>
            <person name="Iwabuchi A."/>
            <person name="Kamiya K."/>
            <person name="Karasawa W."/>
            <person name="Kurita K."/>
            <person name="Katagiri S."/>
            <person name="Kikuta A."/>
            <person name="Kobayashi H."/>
            <person name="Kobayashi N."/>
            <person name="Machita K."/>
            <person name="Maehara T."/>
            <person name="Masukawa M."/>
            <person name="Mizubayashi T."/>
            <person name="Mukai Y."/>
            <person name="Nagasaki H."/>
            <person name="Nagata Y."/>
            <person name="Naito S."/>
            <person name="Nakashima M."/>
            <person name="Nakama Y."/>
            <person name="Nakamichi Y."/>
            <person name="Nakamura M."/>
            <person name="Meguro A."/>
            <person name="Negishi M."/>
            <person name="Ohta I."/>
            <person name="Ohta T."/>
            <person name="Okamoto M."/>
            <person name="Ono N."/>
            <person name="Saji S."/>
            <person name="Sakaguchi M."/>
            <person name="Sakai K."/>
            <person name="Shibata M."/>
            <person name="Shimokawa T."/>
            <person name="Song J."/>
            <person name="Takazaki Y."/>
            <person name="Terasawa K."/>
            <person name="Tsugane M."/>
            <person name="Tsuji K."/>
            <person name="Ueda S."/>
            <person name="Waki K."/>
            <person name="Yamagata H."/>
            <person name="Yamamoto M."/>
            <person name="Yamamoto S."/>
            <person name="Yamane H."/>
            <person name="Yoshiki S."/>
            <person name="Yoshihara R."/>
            <person name="Yukawa K."/>
            <person name="Zhong H."/>
            <person name="Yano M."/>
            <person name="Yuan Q."/>
            <person name="Ouyang S."/>
            <person name="Liu J."/>
            <person name="Jones K.M."/>
            <person name="Gansberger K."/>
            <person name="Moffat K."/>
            <person name="Hill J."/>
            <person name="Bera J."/>
            <person name="Fadrosh D."/>
            <person name="Jin S."/>
            <person name="Johri S."/>
            <person name="Kim M."/>
            <person name="Overton L."/>
            <person name="Reardon M."/>
            <person name="Tsitrin T."/>
            <person name="Vuong H."/>
            <person name="Weaver B."/>
            <person name="Ciecko A."/>
            <person name="Tallon L."/>
            <person name="Jackson J."/>
            <person name="Pai G."/>
            <person name="Aken S.V."/>
            <person name="Utterback T."/>
            <person name="Reidmuller S."/>
            <person name="Feldblyum T."/>
            <person name="Hsiao J."/>
            <person name="Zismann V."/>
            <person name="Iobst S."/>
            <person name="de Vazeille A.R."/>
            <person name="Buell C.R."/>
            <person name="Ying K."/>
            <person name="Li Y."/>
            <person name="Lu T."/>
            <person name="Huang Y."/>
            <person name="Zhao Q."/>
            <person name="Feng Q."/>
            <person name="Zhang L."/>
            <person name="Zhu J."/>
            <person name="Weng Q."/>
            <person name="Mu J."/>
            <person name="Lu Y."/>
            <person name="Fan D."/>
            <person name="Liu Y."/>
            <person name="Guan J."/>
            <person name="Zhang Y."/>
            <person name="Yu S."/>
            <person name="Liu X."/>
            <person name="Zhang Y."/>
            <person name="Hong G."/>
            <person name="Han B."/>
            <person name="Choisne N."/>
            <person name="Demange N."/>
            <person name="Orjeda G."/>
            <person name="Samain S."/>
            <person name="Cattolico L."/>
            <person name="Pelletier E."/>
            <person name="Couloux A."/>
            <person name="Segurens B."/>
            <person name="Wincker P."/>
            <person name="D'Hont A."/>
            <person name="Scarpelli C."/>
            <person name="Weissenbach J."/>
            <person name="Salanoubat M."/>
            <person name="Quetier F."/>
            <person name="Yu Y."/>
            <person name="Kim H.R."/>
            <person name="Rambo T."/>
            <person name="Currie J."/>
            <person name="Collura K."/>
            <person name="Luo M."/>
            <person name="Yang T."/>
            <person name="Ammiraju J.S.S."/>
            <person name="Engler F."/>
            <person name="Soderlund C."/>
            <person name="Wing R.A."/>
            <person name="Palmer L.E."/>
            <person name="de la Bastide M."/>
            <person name="Spiegel L."/>
            <person name="Nascimento L."/>
            <person name="Zutavern T."/>
            <person name="O'Shaughnessy A."/>
            <person name="Dike S."/>
            <person name="Dedhia N."/>
            <person name="Preston R."/>
            <person name="Balija V."/>
            <person name="McCombie W.R."/>
            <person name="Chow T."/>
            <person name="Chen H."/>
            <person name="Chung M."/>
            <person name="Chen C."/>
            <person name="Shaw J."/>
            <person name="Wu H."/>
            <person name="Hsiao K."/>
            <person name="Chao Y."/>
            <person name="Chu M."/>
            <person name="Cheng C."/>
            <person name="Hour A."/>
            <person name="Lee P."/>
            <person name="Lin S."/>
            <person name="Lin Y."/>
            <person name="Liou J."/>
            <person name="Liu S."/>
            <person name="Hsing Y."/>
            <person name="Raghuvanshi S."/>
            <person name="Mohanty A."/>
            <person name="Bharti A.K."/>
            <person name="Gaur A."/>
            <person name="Gupta V."/>
            <person name="Kumar D."/>
            <person name="Ravi V."/>
            <person name="Vij S."/>
            <person name="Kapur A."/>
            <person name="Khurana P."/>
            <person name="Khurana P."/>
            <person name="Khurana J.P."/>
            <person name="Tyagi A.K."/>
            <person name="Gaikwad K."/>
            <person name="Singh A."/>
            <person name="Dalal V."/>
            <person name="Srivastava S."/>
            <person name="Dixit A."/>
            <person name="Pal A.K."/>
            <person name="Ghazi I.A."/>
            <person name="Yadav M."/>
            <person name="Pandit A."/>
            <person name="Bhargava A."/>
            <person name="Sureshbabu K."/>
            <person name="Batra K."/>
            <person name="Sharma T.R."/>
            <person name="Mohapatra T."/>
            <person name="Singh N.K."/>
            <person name="Messing J."/>
            <person name="Nelson A.B."/>
            <person name="Fuks G."/>
            <person name="Kavchok S."/>
            <person name="Keizer G."/>
            <person name="Linton E."/>
            <person name="Llaca V."/>
            <person name="Song R."/>
            <person name="Tanyolac B."/>
            <person name="Young S."/>
            <person name="Ho-Il K."/>
            <person name="Hahn J.H."/>
            <person name="Sangsakoo G."/>
            <person name="Vanavichit A."/>
            <person name="de Mattos Luiz.A.T."/>
            <person name="Zimmer P.D."/>
            <person name="Malone G."/>
            <person name="Dellagostin O."/>
            <person name="de Oliveira A.C."/>
            <person name="Bevan M."/>
            <person name="Bancroft I."/>
            <person name="Minx P."/>
            <person name="Cordum H."/>
            <person name="Wilson R."/>
            <person name="Cheng Z."/>
            <person name="Jin W."/>
            <person name="Jiang J."/>
            <person name="Leong S.A."/>
            <person name="Iwama H."/>
            <person name="Gojobori T."/>
            <person name="Itoh T."/>
            <person name="Niimura Y."/>
            <person name="Fujii Y."/>
            <person name="Habara T."/>
            <person name="Sakai H."/>
            <person name="Sato Y."/>
            <person name="Wilson G."/>
            <person name="Kumar K."/>
            <person name="McCouch S."/>
            <person name="Juretic N."/>
            <person name="Hoen D."/>
            <person name="Wright S."/>
            <person name="Bruskiewich R."/>
            <person name="Bureau T."/>
            <person name="Miyao A."/>
            <person name="Hirochika H."/>
            <person name="Nishikawa T."/>
            <person name="Kadowaki K."/>
            <person name="Sugiura M."/>
            <person name="Burr B."/>
            <person name="Sasaki T."/>
        </authorList>
    </citation>
    <scope>NUCLEOTIDE SEQUENCE [LARGE SCALE GENOMIC DNA]</scope>
    <source>
        <strain evidence="2">cv. Nipponbare</strain>
    </source>
</reference>
<name>A0A0P0WR07_ORYSJ</name>
<evidence type="ECO:0000313" key="1">
    <source>
        <dbReference type="EMBL" id="BAS95628.1"/>
    </source>
</evidence>
<dbReference type="Proteomes" id="UP000059680">
    <property type="component" value="Chromosome 5"/>
</dbReference>
<accession>A0A0P0WR07</accession>
<sequence>GLRWGSAAGTGSRSSWWWHWHADPCAASPVCAPPRSSGACPWDSAWCKNGPCGPGFGLPPWRSWTRARGLSACGCSYRWRCCEPIQPGSAPLPSCLITPLVAPL</sequence>
<gene>
    <name evidence="1" type="ordered locus">Os05g0591850</name>
    <name evidence="1" type="ORF">OSNPB_050591850</name>
</gene>
<reference evidence="1 2" key="3">
    <citation type="journal article" date="2013" name="Rice">
        <title>Improvement of the Oryza sativa Nipponbare reference genome using next generation sequence and optical map data.</title>
        <authorList>
            <person name="Kawahara Y."/>
            <person name="de la Bastide M."/>
            <person name="Hamilton J.P."/>
            <person name="Kanamori H."/>
            <person name="McCombie W.R."/>
            <person name="Ouyang S."/>
            <person name="Schwartz D.C."/>
            <person name="Tanaka T."/>
            <person name="Wu J."/>
            <person name="Zhou S."/>
            <person name="Childs K.L."/>
            <person name="Davidson R.M."/>
            <person name="Lin H."/>
            <person name="Quesada-Ocampo L."/>
            <person name="Vaillancourt B."/>
            <person name="Sakai H."/>
            <person name="Lee S.S."/>
            <person name="Kim J."/>
            <person name="Numa H."/>
            <person name="Itoh T."/>
            <person name="Buell C.R."/>
            <person name="Matsumoto T."/>
        </authorList>
    </citation>
    <scope>NUCLEOTIDE SEQUENCE [LARGE SCALE GENOMIC DNA]</scope>
    <source>
        <strain evidence="2">cv. Nipponbare</strain>
    </source>
</reference>
<dbReference type="InParanoid" id="A0A0P0WR07"/>
<dbReference type="PaxDb" id="39947-A0A0P0WR07"/>
<protein>
    <submittedName>
        <fullName evidence="1">Os05g0591850 protein</fullName>
    </submittedName>
</protein>
<reference evidence="1 2" key="2">
    <citation type="journal article" date="2013" name="Plant Cell Physiol.">
        <title>Rice Annotation Project Database (RAP-DB): an integrative and interactive database for rice genomics.</title>
        <authorList>
            <person name="Sakai H."/>
            <person name="Lee S.S."/>
            <person name="Tanaka T."/>
            <person name="Numa H."/>
            <person name="Kim J."/>
            <person name="Kawahara Y."/>
            <person name="Wakimoto H."/>
            <person name="Yang C.C."/>
            <person name="Iwamoto M."/>
            <person name="Abe T."/>
            <person name="Yamada Y."/>
            <person name="Muto A."/>
            <person name="Inokuchi H."/>
            <person name="Ikemura T."/>
            <person name="Matsumoto T."/>
            <person name="Sasaki T."/>
            <person name="Itoh T."/>
        </authorList>
    </citation>
    <scope>NUCLEOTIDE SEQUENCE [LARGE SCALE GENOMIC DNA]</scope>
    <source>
        <strain evidence="2">cv. Nipponbare</strain>
    </source>
</reference>
<organism evidence="1 2">
    <name type="scientific">Oryza sativa subsp. japonica</name>
    <name type="common">Rice</name>
    <dbReference type="NCBI Taxonomy" id="39947"/>
    <lineage>
        <taxon>Eukaryota</taxon>
        <taxon>Viridiplantae</taxon>
        <taxon>Streptophyta</taxon>
        <taxon>Embryophyta</taxon>
        <taxon>Tracheophyta</taxon>
        <taxon>Spermatophyta</taxon>
        <taxon>Magnoliopsida</taxon>
        <taxon>Liliopsida</taxon>
        <taxon>Poales</taxon>
        <taxon>Poaceae</taxon>
        <taxon>BOP clade</taxon>
        <taxon>Oryzoideae</taxon>
        <taxon>Oryzeae</taxon>
        <taxon>Oryzinae</taxon>
        <taxon>Oryza</taxon>
        <taxon>Oryza sativa</taxon>
    </lineage>
</organism>
<dbReference type="EMBL" id="AP014961">
    <property type="protein sequence ID" value="BAS95628.1"/>
    <property type="molecule type" value="Genomic_DNA"/>
</dbReference>
<evidence type="ECO:0000313" key="2">
    <source>
        <dbReference type="Proteomes" id="UP000059680"/>
    </source>
</evidence>
<dbReference type="Gramene" id="Os05t0591850-00">
    <property type="protein sequence ID" value="Os05t0591850-00"/>
    <property type="gene ID" value="Os05g0591850"/>
</dbReference>
<feature type="non-terminal residue" evidence="1">
    <location>
        <position position="1"/>
    </location>
</feature>
<dbReference type="AlphaFoldDB" id="A0A0P0WR07"/>
<keyword evidence="2" id="KW-1185">Reference proteome</keyword>